<organism evidence="1 2">
    <name type="scientific">Vibrio scophthalmi</name>
    <dbReference type="NCBI Taxonomy" id="45658"/>
    <lineage>
        <taxon>Bacteria</taxon>
        <taxon>Pseudomonadati</taxon>
        <taxon>Pseudomonadota</taxon>
        <taxon>Gammaproteobacteria</taxon>
        <taxon>Vibrionales</taxon>
        <taxon>Vibrionaceae</taxon>
        <taxon>Vibrio</taxon>
    </lineage>
</organism>
<comment type="caution">
    <text evidence="1">The sequence shown here is derived from an EMBL/GenBank/DDBJ whole genome shotgun (WGS) entry which is preliminary data.</text>
</comment>
<gene>
    <name evidence="1" type="ORF">VSF3289_03195</name>
</gene>
<reference evidence="1 2" key="1">
    <citation type="submission" date="2016-08" db="EMBL/GenBank/DDBJ databases">
        <title>Genome sequencing of Vibrio scophthalmi strain FP3289, an isolated from Paralichthys olivaceus.</title>
        <authorList>
            <person name="Han H.-J."/>
        </authorList>
    </citation>
    <scope>NUCLEOTIDE SEQUENCE [LARGE SCALE GENOMIC DNA]</scope>
    <source>
        <strain evidence="1 2">FP3289</strain>
    </source>
</reference>
<evidence type="ECO:0008006" key="3">
    <source>
        <dbReference type="Google" id="ProtNLM"/>
    </source>
</evidence>
<dbReference type="InterPro" id="IPR019596">
    <property type="entry name" value="Phage_Mu_GpM_tail_tub"/>
</dbReference>
<dbReference type="AlphaFoldDB" id="A0A1E3WIZ0"/>
<protein>
    <recommendedName>
        <fullName evidence="3">Phage tail tube protein</fullName>
    </recommendedName>
</protein>
<dbReference type="EMBL" id="MDCJ01000003">
    <property type="protein sequence ID" value="ODS09733.1"/>
    <property type="molecule type" value="Genomic_DNA"/>
</dbReference>
<accession>A0A1E3WIZ0</accession>
<proteinExistence type="predicted"/>
<dbReference type="Pfam" id="PF10618">
    <property type="entry name" value="Tail_tube"/>
    <property type="match status" value="1"/>
</dbReference>
<evidence type="ECO:0000313" key="2">
    <source>
        <dbReference type="Proteomes" id="UP000095131"/>
    </source>
</evidence>
<dbReference type="OrthoDB" id="8688567at2"/>
<dbReference type="PATRIC" id="fig|45658.8.peg.3140"/>
<sequence>MSTTSITSRCTVKAGSLGRLPTKEGTTINYGAIKREPVMGDDGVLGYQEIIVSAPFIKTTITHAKTTDEDAIKNFVDEDVSLTTNNGKAYTLKNAWMGEMGELNVKDGSLEVTFYGTELLPH</sequence>
<evidence type="ECO:0000313" key="1">
    <source>
        <dbReference type="EMBL" id="ODS09733.1"/>
    </source>
</evidence>
<dbReference type="Proteomes" id="UP000095131">
    <property type="component" value="Unassembled WGS sequence"/>
</dbReference>
<dbReference type="RefSeq" id="WP_069447386.1">
    <property type="nucleotide sequence ID" value="NZ_MDCJ01000003.1"/>
</dbReference>
<name>A0A1E3WIZ0_9VIBR</name>